<dbReference type="PANTHER" id="PTHR47810:SF1">
    <property type="entry name" value="DNA LIGASE B"/>
    <property type="match status" value="1"/>
</dbReference>
<proteinExistence type="predicted"/>
<evidence type="ECO:0000313" key="10">
    <source>
        <dbReference type="EMBL" id="MFC1853681.1"/>
    </source>
</evidence>
<dbReference type="EC" id="6.5.1.1" evidence="2"/>
<reference evidence="10 11" key="1">
    <citation type="submission" date="2024-09" db="EMBL/GenBank/DDBJ databases">
        <title>Laminarin stimulates single cell rates of sulfate reduction while oxygen inhibits transcriptomic activity in coastal marine sediment.</title>
        <authorList>
            <person name="Lindsay M."/>
            <person name="Orcutt B."/>
            <person name="Emerson D."/>
            <person name="Stepanauskas R."/>
            <person name="D'Angelo T."/>
        </authorList>
    </citation>
    <scope>NUCLEOTIDE SEQUENCE [LARGE SCALE GENOMIC DNA]</scope>
    <source>
        <strain evidence="10">SAG AM-311-K15</strain>
    </source>
</reference>
<gene>
    <name evidence="10" type="ORF">ACFL27_26150</name>
</gene>
<dbReference type="InterPro" id="IPR012340">
    <property type="entry name" value="NA-bd_OB-fold"/>
</dbReference>
<evidence type="ECO:0000259" key="8">
    <source>
        <dbReference type="Pfam" id="PF01068"/>
    </source>
</evidence>
<dbReference type="EMBL" id="JBHPBY010000571">
    <property type="protein sequence ID" value="MFC1853681.1"/>
    <property type="molecule type" value="Genomic_DNA"/>
</dbReference>
<feature type="domain" description="ATP-dependent DNA ligase family profile" evidence="8">
    <location>
        <begin position="100"/>
        <end position="229"/>
    </location>
</feature>
<evidence type="ECO:0000256" key="6">
    <source>
        <dbReference type="ARBA" id="ARBA00023204"/>
    </source>
</evidence>
<keyword evidence="4" id="KW-0235">DNA replication</keyword>
<name>A0ABV6Z5N0_UNCC1</name>
<keyword evidence="11" id="KW-1185">Reference proteome</keyword>
<keyword evidence="5" id="KW-0227">DNA damage</keyword>
<evidence type="ECO:0000256" key="2">
    <source>
        <dbReference type="ARBA" id="ARBA00012727"/>
    </source>
</evidence>
<dbReference type="InterPro" id="IPR012309">
    <property type="entry name" value="DNA_ligase_ATP-dep_C"/>
</dbReference>
<evidence type="ECO:0000256" key="4">
    <source>
        <dbReference type="ARBA" id="ARBA00022705"/>
    </source>
</evidence>
<comment type="catalytic activity">
    <reaction evidence="7">
        <text>ATP + (deoxyribonucleotide)n-3'-hydroxyl + 5'-phospho-(deoxyribonucleotide)m = (deoxyribonucleotide)n+m + AMP + diphosphate.</text>
        <dbReference type="EC" id="6.5.1.1"/>
    </reaction>
</comment>
<protein>
    <recommendedName>
        <fullName evidence="2">DNA ligase (ATP)</fullName>
        <ecNumber evidence="2">6.5.1.1</ecNumber>
    </recommendedName>
</protein>
<dbReference type="Gene3D" id="3.30.470.30">
    <property type="entry name" value="DNA ligase/mRNA capping enzyme"/>
    <property type="match status" value="1"/>
</dbReference>
<dbReference type="InterPro" id="IPR012310">
    <property type="entry name" value="DNA_ligase_ATP-dep_cent"/>
</dbReference>
<dbReference type="Pfam" id="PF01068">
    <property type="entry name" value="DNA_ligase_A_M"/>
    <property type="match status" value="1"/>
</dbReference>
<evidence type="ECO:0000259" key="9">
    <source>
        <dbReference type="Pfam" id="PF04679"/>
    </source>
</evidence>
<dbReference type="Pfam" id="PF04679">
    <property type="entry name" value="DNA_ligase_A_C"/>
    <property type="match status" value="1"/>
</dbReference>
<accession>A0ABV6Z5N0</accession>
<dbReference type="Gene3D" id="2.40.50.140">
    <property type="entry name" value="Nucleic acid-binding proteins"/>
    <property type="match status" value="1"/>
</dbReference>
<evidence type="ECO:0000256" key="5">
    <source>
        <dbReference type="ARBA" id="ARBA00022763"/>
    </source>
</evidence>
<evidence type="ECO:0000256" key="7">
    <source>
        <dbReference type="ARBA" id="ARBA00034003"/>
    </source>
</evidence>
<comment type="caution">
    <text evidence="10">The sequence shown here is derived from an EMBL/GenBank/DDBJ whole genome shotgun (WGS) entry which is preliminary data.</text>
</comment>
<dbReference type="InterPro" id="IPR050326">
    <property type="entry name" value="NAD_dep_DNA_ligaseB"/>
</dbReference>
<evidence type="ECO:0000313" key="11">
    <source>
        <dbReference type="Proteomes" id="UP001594351"/>
    </source>
</evidence>
<dbReference type="SUPFAM" id="SSF56091">
    <property type="entry name" value="DNA ligase/mRNA capping enzyme, catalytic domain"/>
    <property type="match status" value="1"/>
</dbReference>
<dbReference type="PANTHER" id="PTHR47810">
    <property type="entry name" value="DNA LIGASE"/>
    <property type="match status" value="1"/>
</dbReference>
<feature type="domain" description="DNA ligase ATP-dependent C-terminal" evidence="9">
    <location>
        <begin position="251"/>
        <end position="370"/>
    </location>
</feature>
<keyword evidence="3" id="KW-0436">Ligase</keyword>
<evidence type="ECO:0000256" key="1">
    <source>
        <dbReference type="ARBA" id="ARBA00001968"/>
    </source>
</evidence>
<evidence type="ECO:0000256" key="3">
    <source>
        <dbReference type="ARBA" id="ARBA00022598"/>
    </source>
</evidence>
<organism evidence="10 11">
    <name type="scientific">candidate division CSSED10-310 bacterium</name>
    <dbReference type="NCBI Taxonomy" id="2855610"/>
    <lineage>
        <taxon>Bacteria</taxon>
        <taxon>Bacteria division CSSED10-310</taxon>
    </lineage>
</organism>
<sequence length="490" mass="56030">MSTLLDRGLIKILIGDYGAATKTALLEQTVHHRVLEYRRSLGGRMIALDLDGVRKKIPAGELFISRKIDGEFNVLIFQNKEIFMLNPGGTIRVGLPLMAECMNLLSQAAIEQALIVGELYYERDEDTRPRVHDVTRVARKPESEQDLKNLKFAVFDLLELNHKPAGSVYADIFKDINTFCQKGTLIHPVETRTVKETSQIEKIYEQWVQQENAEGIVARSDEAGLFKIKPRHTIDVVVVGFTEGVEERVGLLHDLLVAVIRPEGTFHLLGRVGGGFTTEQRQAILSDLKDCVVESEYHEISSDRVAYQMVSPDWVIEISCLDMISQTTRGGNIDRMVLNWNYKNKSYEIIRHMPLVSILSPQFIRKRDDKTAEYSNVRFAQITDLVEVPKSDKNSLELTFAKSEILKRKVCTKVIKGATMVRKLLLWKTNKENESDEFPAYVLYGTDFSPNRKTPVNRDIRISSSLQQLEELWQQLEKKYFVKGWNPIEE</sequence>
<keyword evidence="6" id="KW-0234">DNA repair</keyword>
<dbReference type="Proteomes" id="UP001594351">
    <property type="component" value="Unassembled WGS sequence"/>
</dbReference>
<dbReference type="SUPFAM" id="SSF50249">
    <property type="entry name" value="Nucleic acid-binding proteins"/>
    <property type="match status" value="1"/>
</dbReference>
<comment type="cofactor">
    <cofactor evidence="1">
        <name>a divalent metal cation</name>
        <dbReference type="ChEBI" id="CHEBI:60240"/>
    </cofactor>
</comment>